<protein>
    <submittedName>
        <fullName evidence="2">Uncharacterized protein</fullName>
    </submittedName>
</protein>
<name>M8BBW8_AEGTA</name>
<dbReference type="ExpressionAtlas" id="M8BBW8">
    <property type="expression patterns" value="baseline"/>
</dbReference>
<sequence>MGDVRIVSRRMVRPDPSIRWPPEHQPETIHPTPWDLRMLAVDYIQKGVLLPKTPAATTQGQGRNIPVVDRLSSSFASALGRFYHLAGRLAVNDDGAGAGQTISLRCSNEGAEFVHAVAPGVTVADITAPLCIPRVVWSFFPLNGVLVAEAATGSRPVLAAQGTHLGERVFVAFLGIAKFGVAFIKLTLLGTWGELDRDNHGVKHEEKCCGAGGSSSGGGGYDGGNSLRSGSVARGGIDDYSSSAYSSGDEDEFMEPAVSWSSGFGQISFNVR</sequence>
<dbReference type="InterPro" id="IPR023213">
    <property type="entry name" value="CAT-like_dom_sf"/>
</dbReference>
<accession>M8BBW8</accession>
<dbReference type="AlphaFoldDB" id="M8BBW8"/>
<keyword evidence="1" id="KW-0808">Transferase</keyword>
<dbReference type="InterPro" id="IPR051283">
    <property type="entry name" value="Sec_Metabolite_Acyltrans"/>
</dbReference>
<dbReference type="Gene3D" id="3.30.559.10">
    <property type="entry name" value="Chloramphenicol acetyltransferase-like domain"/>
    <property type="match status" value="1"/>
</dbReference>
<evidence type="ECO:0000256" key="1">
    <source>
        <dbReference type="ARBA" id="ARBA00022679"/>
    </source>
</evidence>
<dbReference type="PANTHER" id="PTHR31896">
    <property type="entry name" value="FAMILY REGULATORY PROTEIN, PUTATIVE (AFU_ORTHOLOGUE AFUA_3G14730)-RELATED"/>
    <property type="match status" value="1"/>
</dbReference>
<dbReference type="EnsemblPlants" id="EMT11165">
    <property type="protein sequence ID" value="EMT11165"/>
    <property type="gene ID" value="F775_19503"/>
</dbReference>
<dbReference type="PANTHER" id="PTHR31896:SF70">
    <property type="entry name" value="ACETYLTRANSFERASE"/>
    <property type="match status" value="1"/>
</dbReference>
<organism evidence="2">
    <name type="scientific">Aegilops tauschii</name>
    <name type="common">Tausch's goatgrass</name>
    <name type="synonym">Aegilops squarrosa</name>
    <dbReference type="NCBI Taxonomy" id="37682"/>
    <lineage>
        <taxon>Eukaryota</taxon>
        <taxon>Viridiplantae</taxon>
        <taxon>Streptophyta</taxon>
        <taxon>Embryophyta</taxon>
        <taxon>Tracheophyta</taxon>
        <taxon>Spermatophyta</taxon>
        <taxon>Magnoliopsida</taxon>
        <taxon>Liliopsida</taxon>
        <taxon>Poales</taxon>
        <taxon>Poaceae</taxon>
        <taxon>BOP clade</taxon>
        <taxon>Pooideae</taxon>
        <taxon>Triticodae</taxon>
        <taxon>Triticeae</taxon>
        <taxon>Triticinae</taxon>
        <taxon>Aegilops</taxon>
    </lineage>
</organism>
<dbReference type="GO" id="GO:0016747">
    <property type="term" value="F:acyltransferase activity, transferring groups other than amino-acyl groups"/>
    <property type="evidence" value="ECO:0007669"/>
    <property type="project" value="UniProtKB-ARBA"/>
</dbReference>
<evidence type="ECO:0000313" key="2">
    <source>
        <dbReference type="EnsemblPlants" id="EMT11165"/>
    </source>
</evidence>
<proteinExistence type="predicted"/>
<reference evidence="2" key="1">
    <citation type="submission" date="2015-06" db="UniProtKB">
        <authorList>
            <consortium name="EnsemblPlants"/>
        </authorList>
    </citation>
    <scope>IDENTIFICATION</scope>
</reference>
<dbReference type="Pfam" id="PF02458">
    <property type="entry name" value="Transferase"/>
    <property type="match status" value="1"/>
</dbReference>